<evidence type="ECO:0000256" key="7">
    <source>
        <dbReference type="ARBA" id="ARBA00048342"/>
    </source>
</evidence>
<feature type="active site" description="Proton donor" evidence="10">
    <location>
        <position position="110"/>
    </location>
</feature>
<dbReference type="GO" id="GO:0006397">
    <property type="term" value="P:mRNA processing"/>
    <property type="evidence" value="ECO:0007669"/>
    <property type="project" value="UniProtKB-KW"/>
</dbReference>
<evidence type="ECO:0000259" key="12">
    <source>
        <dbReference type="Pfam" id="PF01207"/>
    </source>
</evidence>
<dbReference type="PROSITE" id="PS01136">
    <property type="entry name" value="UPF0034"/>
    <property type="match status" value="1"/>
</dbReference>
<reference evidence="13" key="1">
    <citation type="journal article" date="2020" name="Nat. Commun.">
        <title>Large-scale genome sequencing of mycorrhizal fungi provides insights into the early evolution of symbiotic traits.</title>
        <authorList>
            <person name="Miyauchi S."/>
            <person name="Kiss E."/>
            <person name="Kuo A."/>
            <person name="Drula E."/>
            <person name="Kohler A."/>
            <person name="Sanchez-Garcia M."/>
            <person name="Morin E."/>
            <person name="Andreopoulos B."/>
            <person name="Barry K.W."/>
            <person name="Bonito G."/>
            <person name="Buee M."/>
            <person name="Carver A."/>
            <person name="Chen C."/>
            <person name="Cichocki N."/>
            <person name="Clum A."/>
            <person name="Culley D."/>
            <person name="Crous P.W."/>
            <person name="Fauchery L."/>
            <person name="Girlanda M."/>
            <person name="Hayes R.D."/>
            <person name="Keri Z."/>
            <person name="LaButti K."/>
            <person name="Lipzen A."/>
            <person name="Lombard V."/>
            <person name="Magnuson J."/>
            <person name="Maillard F."/>
            <person name="Murat C."/>
            <person name="Nolan M."/>
            <person name="Ohm R.A."/>
            <person name="Pangilinan J."/>
            <person name="Pereira M.F."/>
            <person name="Perotto S."/>
            <person name="Peter M."/>
            <person name="Pfister S."/>
            <person name="Riley R."/>
            <person name="Sitrit Y."/>
            <person name="Stielow J.B."/>
            <person name="Szollosi G."/>
            <person name="Zifcakova L."/>
            <person name="Stursova M."/>
            <person name="Spatafora J.W."/>
            <person name="Tedersoo L."/>
            <person name="Vaario L.M."/>
            <person name="Yamada A."/>
            <person name="Yan M."/>
            <person name="Wang P."/>
            <person name="Xu J."/>
            <person name="Bruns T."/>
            <person name="Baldrian P."/>
            <person name="Vilgalys R."/>
            <person name="Dunand C."/>
            <person name="Henrissat B."/>
            <person name="Grigoriev I.V."/>
            <person name="Hibbett D."/>
            <person name="Nagy L.G."/>
            <person name="Martin F.M."/>
        </authorList>
    </citation>
    <scope>NUCLEOTIDE SEQUENCE</scope>
    <source>
        <strain evidence="13">UP504</strain>
    </source>
</reference>
<comment type="caution">
    <text evidence="13">The sequence shown here is derived from an EMBL/GenBank/DDBJ whole genome shotgun (WGS) entry which is preliminary data.</text>
</comment>
<dbReference type="CDD" id="cd02801">
    <property type="entry name" value="DUS_like_FMN"/>
    <property type="match status" value="1"/>
</dbReference>
<dbReference type="EC" id="1.3.1.-" evidence="9"/>
<dbReference type="Proteomes" id="UP000886523">
    <property type="component" value="Unassembled WGS sequence"/>
</dbReference>
<evidence type="ECO:0000256" key="10">
    <source>
        <dbReference type="PIRSR" id="PIRSR006621-1"/>
    </source>
</evidence>
<feature type="binding site" evidence="11">
    <location>
        <position position="175"/>
    </location>
    <ligand>
        <name>FMN</name>
        <dbReference type="ChEBI" id="CHEBI:58210"/>
    </ligand>
</feature>
<evidence type="ECO:0000256" key="2">
    <source>
        <dbReference type="ARBA" id="ARBA00022630"/>
    </source>
</evidence>
<evidence type="ECO:0000313" key="14">
    <source>
        <dbReference type="Proteomes" id="UP000886523"/>
    </source>
</evidence>
<feature type="domain" description="DUS-like FMN-binding" evidence="12">
    <location>
        <begin position="1"/>
        <end position="278"/>
    </location>
</feature>
<evidence type="ECO:0000256" key="9">
    <source>
        <dbReference type="PIRNR" id="PIRNR006621"/>
    </source>
</evidence>
<accession>A0A9P6ANI5</accession>
<dbReference type="Pfam" id="PF01207">
    <property type="entry name" value="Dus"/>
    <property type="match status" value="1"/>
</dbReference>
<evidence type="ECO:0000256" key="3">
    <source>
        <dbReference type="ARBA" id="ARBA00022643"/>
    </source>
</evidence>
<dbReference type="GO" id="GO:0017150">
    <property type="term" value="F:tRNA dihydrouridine synthase activity"/>
    <property type="evidence" value="ECO:0007669"/>
    <property type="project" value="InterPro"/>
</dbReference>
<protein>
    <recommendedName>
        <fullName evidence="9">tRNA-dihydrouridine synthase</fullName>
        <ecNumber evidence="9">1.3.1.-</ecNumber>
    </recommendedName>
</protein>
<keyword evidence="11" id="KW-0547">Nucleotide-binding</keyword>
<dbReference type="InterPro" id="IPR018517">
    <property type="entry name" value="tRNA_hU_synthase_CS"/>
</dbReference>
<gene>
    <name evidence="13" type="ORF">BS47DRAFT_1373742</name>
</gene>
<evidence type="ECO:0000256" key="4">
    <source>
        <dbReference type="ARBA" id="ARBA00022664"/>
    </source>
</evidence>
<dbReference type="InterPro" id="IPR035587">
    <property type="entry name" value="DUS-like_FMN-bd"/>
</dbReference>
<dbReference type="PIRSF" id="PIRSF006621">
    <property type="entry name" value="Dus"/>
    <property type="match status" value="1"/>
</dbReference>
<comment type="similarity">
    <text evidence="9">Belongs to the dus family.</text>
</comment>
<comment type="function">
    <text evidence="9">Catalyzes the synthesis of dihydrouridine, a modified base found in the D-loop of most tRNAs.</text>
</comment>
<keyword evidence="6 9" id="KW-0560">Oxidoreductase</keyword>
<evidence type="ECO:0000256" key="5">
    <source>
        <dbReference type="ARBA" id="ARBA00022694"/>
    </source>
</evidence>
<keyword evidence="4" id="KW-0507">mRNA processing</keyword>
<comment type="catalytic activity">
    <reaction evidence="7">
        <text>a 5,6-dihydrouridine in mRNA + NAD(+) = a uridine in mRNA + NADH + H(+)</text>
        <dbReference type="Rhea" id="RHEA:69851"/>
        <dbReference type="Rhea" id="RHEA-COMP:14658"/>
        <dbReference type="Rhea" id="RHEA-COMP:17789"/>
        <dbReference type="ChEBI" id="CHEBI:15378"/>
        <dbReference type="ChEBI" id="CHEBI:57540"/>
        <dbReference type="ChEBI" id="CHEBI:57945"/>
        <dbReference type="ChEBI" id="CHEBI:65315"/>
        <dbReference type="ChEBI" id="CHEBI:74443"/>
    </reaction>
    <physiologicalReaction direction="right-to-left" evidence="7">
        <dbReference type="Rhea" id="RHEA:69853"/>
    </physiologicalReaction>
</comment>
<keyword evidence="2 9" id="KW-0285">Flavoprotein</keyword>
<proteinExistence type="inferred from homology"/>
<dbReference type="GO" id="GO:0050660">
    <property type="term" value="F:flavin adenine dinucleotide binding"/>
    <property type="evidence" value="ECO:0007669"/>
    <property type="project" value="InterPro"/>
</dbReference>
<dbReference type="PANTHER" id="PTHR11082">
    <property type="entry name" value="TRNA-DIHYDROURIDINE SYNTHASE"/>
    <property type="match status" value="1"/>
</dbReference>
<evidence type="ECO:0000313" key="13">
    <source>
        <dbReference type="EMBL" id="KAF9508051.1"/>
    </source>
</evidence>
<keyword evidence="14" id="KW-1185">Reference proteome</keyword>
<dbReference type="InterPro" id="IPR013785">
    <property type="entry name" value="Aldolase_TIM"/>
</dbReference>
<feature type="binding site" evidence="11">
    <location>
        <position position="81"/>
    </location>
    <ligand>
        <name>FMN</name>
        <dbReference type="ChEBI" id="CHEBI:58210"/>
    </ligand>
</feature>
<comment type="cofactor">
    <cofactor evidence="1 9 11">
        <name>FMN</name>
        <dbReference type="ChEBI" id="CHEBI:58210"/>
    </cofactor>
</comment>
<dbReference type="SUPFAM" id="SSF51395">
    <property type="entry name" value="FMN-linked oxidoreductases"/>
    <property type="match status" value="1"/>
</dbReference>
<dbReference type="EMBL" id="MU129066">
    <property type="protein sequence ID" value="KAF9508051.1"/>
    <property type="molecule type" value="Genomic_DNA"/>
</dbReference>
<sequence length="331" mass="36995">MVRFSKLPFRHLVSLYSTHITHTPMILAREFSRSELGRRSDFSTSTFERGTFWLNEVPHHLYAPEARKKRRRLVRGSLIAQFAANDAKIFADASELIFPHVDGIDLNLGCPQKWAYQEKIGSYLLRQPDQVRDLIRAARDRTGWSFPISIKIRIDPNLKCTQQLVESGASHISVHGRTRHQASTLPVDVPGIRFAVECAKGQVPVVANGDAWSAGESAAIRKKTGVQGVMSARGLLANPALFDGYERTPMQAVSTFIRLCSEYGFPFPLFQRHLGFMLEGSFTRVERGYFNSLTSFAGVVDYLEERGVDMPTVGDVWTPTPHLDSSGGEGI</sequence>
<evidence type="ECO:0000256" key="1">
    <source>
        <dbReference type="ARBA" id="ARBA00001917"/>
    </source>
</evidence>
<evidence type="ECO:0000256" key="8">
    <source>
        <dbReference type="ARBA" id="ARBA00049447"/>
    </source>
</evidence>
<name>A0A9P6ANI5_9AGAM</name>
<keyword evidence="5 9" id="KW-0819">tRNA processing</keyword>
<dbReference type="AlphaFoldDB" id="A0A9P6ANI5"/>
<organism evidence="13 14">
    <name type="scientific">Hydnum rufescens UP504</name>
    <dbReference type="NCBI Taxonomy" id="1448309"/>
    <lineage>
        <taxon>Eukaryota</taxon>
        <taxon>Fungi</taxon>
        <taxon>Dikarya</taxon>
        <taxon>Basidiomycota</taxon>
        <taxon>Agaricomycotina</taxon>
        <taxon>Agaricomycetes</taxon>
        <taxon>Cantharellales</taxon>
        <taxon>Hydnaceae</taxon>
        <taxon>Hydnum</taxon>
    </lineage>
</organism>
<evidence type="ECO:0000256" key="6">
    <source>
        <dbReference type="ARBA" id="ARBA00023002"/>
    </source>
</evidence>
<dbReference type="InterPro" id="IPR001269">
    <property type="entry name" value="DUS_fam"/>
</dbReference>
<feature type="binding site" evidence="11">
    <location>
        <begin position="232"/>
        <end position="233"/>
    </location>
    <ligand>
        <name>FMN</name>
        <dbReference type="ChEBI" id="CHEBI:58210"/>
    </ligand>
</feature>
<evidence type="ECO:0000256" key="11">
    <source>
        <dbReference type="PIRSR" id="PIRSR006621-2"/>
    </source>
</evidence>
<dbReference type="Gene3D" id="3.20.20.70">
    <property type="entry name" value="Aldolase class I"/>
    <property type="match status" value="1"/>
</dbReference>
<dbReference type="OrthoDB" id="9977870at2759"/>
<keyword evidence="3 9" id="KW-0288">FMN</keyword>
<dbReference type="PANTHER" id="PTHR11082:SF31">
    <property type="entry name" value="TRNA-DIHYDROURIDINE(20A_20B) SYNTHASE [NAD(P)+]-LIKE"/>
    <property type="match status" value="1"/>
</dbReference>
<comment type="catalytic activity">
    <reaction evidence="8">
        <text>a 5,6-dihydrouridine in mRNA + NADP(+) = a uridine in mRNA + NADPH + H(+)</text>
        <dbReference type="Rhea" id="RHEA:69855"/>
        <dbReference type="Rhea" id="RHEA-COMP:14658"/>
        <dbReference type="Rhea" id="RHEA-COMP:17789"/>
        <dbReference type="ChEBI" id="CHEBI:15378"/>
        <dbReference type="ChEBI" id="CHEBI:57783"/>
        <dbReference type="ChEBI" id="CHEBI:58349"/>
        <dbReference type="ChEBI" id="CHEBI:65315"/>
        <dbReference type="ChEBI" id="CHEBI:74443"/>
    </reaction>
    <physiologicalReaction direction="right-to-left" evidence="8">
        <dbReference type="Rhea" id="RHEA:69857"/>
    </physiologicalReaction>
</comment>